<dbReference type="SUPFAM" id="SSF48264">
    <property type="entry name" value="Cytochrome P450"/>
    <property type="match status" value="1"/>
</dbReference>
<organism evidence="14 15">
    <name type="scientific">Rhodocollybia butyracea</name>
    <dbReference type="NCBI Taxonomy" id="206335"/>
    <lineage>
        <taxon>Eukaryota</taxon>
        <taxon>Fungi</taxon>
        <taxon>Dikarya</taxon>
        <taxon>Basidiomycota</taxon>
        <taxon>Agaricomycotina</taxon>
        <taxon>Agaricomycetes</taxon>
        <taxon>Agaricomycetidae</taxon>
        <taxon>Agaricales</taxon>
        <taxon>Marasmiineae</taxon>
        <taxon>Omphalotaceae</taxon>
        <taxon>Rhodocollybia</taxon>
    </lineage>
</organism>
<gene>
    <name evidence="14" type="ORF">BDP27DRAFT_1382602</name>
</gene>
<evidence type="ECO:0000256" key="7">
    <source>
        <dbReference type="ARBA" id="ARBA00022723"/>
    </source>
</evidence>
<keyword evidence="15" id="KW-1185">Reference proteome</keyword>
<keyword evidence="10 13" id="KW-0408">Iron</keyword>
<comment type="pathway">
    <text evidence="3">Secondary metabolite biosynthesis; terpenoid biosynthesis.</text>
</comment>
<keyword evidence="6" id="KW-0812">Transmembrane</keyword>
<dbReference type="PRINTS" id="PR00465">
    <property type="entry name" value="EP450IV"/>
</dbReference>
<keyword evidence="5 13" id="KW-0349">Heme</keyword>
<evidence type="ECO:0000313" key="14">
    <source>
        <dbReference type="EMBL" id="KAF9071151.1"/>
    </source>
</evidence>
<evidence type="ECO:0000313" key="15">
    <source>
        <dbReference type="Proteomes" id="UP000772434"/>
    </source>
</evidence>
<dbReference type="Gene3D" id="1.10.630.10">
    <property type="entry name" value="Cytochrome P450"/>
    <property type="match status" value="1"/>
</dbReference>
<dbReference type="AlphaFoldDB" id="A0A9P5PRY5"/>
<reference evidence="14" key="1">
    <citation type="submission" date="2020-11" db="EMBL/GenBank/DDBJ databases">
        <authorList>
            <consortium name="DOE Joint Genome Institute"/>
            <person name="Ahrendt S."/>
            <person name="Riley R."/>
            <person name="Andreopoulos W."/>
            <person name="Labutti K."/>
            <person name="Pangilinan J."/>
            <person name="Ruiz-Duenas F.J."/>
            <person name="Barrasa J.M."/>
            <person name="Sanchez-Garcia M."/>
            <person name="Camarero S."/>
            <person name="Miyauchi S."/>
            <person name="Serrano A."/>
            <person name="Linde D."/>
            <person name="Babiker R."/>
            <person name="Drula E."/>
            <person name="Ayuso-Fernandez I."/>
            <person name="Pacheco R."/>
            <person name="Padilla G."/>
            <person name="Ferreira P."/>
            <person name="Barriuso J."/>
            <person name="Kellner H."/>
            <person name="Castanera R."/>
            <person name="Alfaro M."/>
            <person name="Ramirez L."/>
            <person name="Pisabarro A.G."/>
            <person name="Kuo A."/>
            <person name="Tritt A."/>
            <person name="Lipzen A."/>
            <person name="He G."/>
            <person name="Yan M."/>
            <person name="Ng V."/>
            <person name="Cullen D."/>
            <person name="Martin F."/>
            <person name="Rosso M.-N."/>
            <person name="Henrissat B."/>
            <person name="Hibbett D."/>
            <person name="Martinez A.T."/>
            <person name="Grigoriev I.V."/>
        </authorList>
    </citation>
    <scope>NUCLEOTIDE SEQUENCE</scope>
    <source>
        <strain evidence="14">AH 40177</strain>
    </source>
</reference>
<evidence type="ECO:0000256" key="13">
    <source>
        <dbReference type="PIRSR" id="PIRSR602403-1"/>
    </source>
</evidence>
<sequence length="517" mass="58106">MIALSSTLRLIVSTLGSLVCYGLYRVIQLFYQAHTSSFRLLPGPPPTSWLTGNLTEIQATENTIFYTKWTDEYGPTMRFRLLYTADIKALNHILLNEYIYHKPHILQWSLGRISGPGLFYVQDGKHKIQRKIMSPAFGPSQLREFTGTFLEKANELKDIWASKINESVGNDEAQVDALSWLSRATLDVIGRTGFNYDFHALTPKGGSNELSKAFSTGFHVATRLNFWLMIQGTFPFTRWIPSPGSKSLRYAKKTMNEIGQNLLDQTRAHLNATGEKAETWRARDLLSLLVRSNMNKDIADSQRMSDVDVIAQVPTFLIAGHDTTSASTTWALYALSNHKAVQDKLRDELLSVPTEQPTMEDLNALPYLDAVVRETLRVHSPAPESARVALHIKKGQHILMAIAGVNLSKELWGEDAMEFKPERWASLPKAVSLIPGVFGNLMTFLGGMHGCIGYRFAVLEMKVLLFVLVRAFQVTLAVPKEEIISQTSLVQRPYVRGRIEAGEQLPLLIRPCSREEK</sequence>
<evidence type="ECO:0000256" key="11">
    <source>
        <dbReference type="ARBA" id="ARBA00023033"/>
    </source>
</evidence>
<dbReference type="Pfam" id="PF00067">
    <property type="entry name" value="p450"/>
    <property type="match status" value="1"/>
</dbReference>
<evidence type="ECO:0000256" key="1">
    <source>
        <dbReference type="ARBA" id="ARBA00001971"/>
    </source>
</evidence>
<comment type="cofactor">
    <cofactor evidence="1 13">
        <name>heme</name>
        <dbReference type="ChEBI" id="CHEBI:30413"/>
    </cofactor>
</comment>
<evidence type="ECO:0000256" key="3">
    <source>
        <dbReference type="ARBA" id="ARBA00004721"/>
    </source>
</evidence>
<dbReference type="PANTHER" id="PTHR24305:SF166">
    <property type="entry name" value="CYTOCHROME P450 12A4, MITOCHONDRIAL-RELATED"/>
    <property type="match status" value="1"/>
</dbReference>
<name>A0A9P5PRY5_9AGAR</name>
<keyword evidence="11" id="KW-0503">Monooxygenase</keyword>
<feature type="binding site" description="axial binding residue" evidence="13">
    <location>
        <position position="451"/>
    </location>
    <ligand>
        <name>heme</name>
        <dbReference type="ChEBI" id="CHEBI:30413"/>
    </ligand>
    <ligandPart>
        <name>Fe</name>
        <dbReference type="ChEBI" id="CHEBI:18248"/>
    </ligandPart>
</feature>
<evidence type="ECO:0000256" key="2">
    <source>
        <dbReference type="ARBA" id="ARBA00004370"/>
    </source>
</evidence>
<dbReference type="InterPro" id="IPR050121">
    <property type="entry name" value="Cytochrome_P450_monoxygenase"/>
</dbReference>
<evidence type="ECO:0000256" key="8">
    <source>
        <dbReference type="ARBA" id="ARBA00022989"/>
    </source>
</evidence>
<dbReference type="GO" id="GO:0005506">
    <property type="term" value="F:iron ion binding"/>
    <property type="evidence" value="ECO:0007669"/>
    <property type="project" value="InterPro"/>
</dbReference>
<dbReference type="GO" id="GO:0016020">
    <property type="term" value="C:membrane"/>
    <property type="evidence" value="ECO:0007669"/>
    <property type="project" value="UniProtKB-SubCell"/>
</dbReference>
<dbReference type="GO" id="GO:0004497">
    <property type="term" value="F:monooxygenase activity"/>
    <property type="evidence" value="ECO:0007669"/>
    <property type="project" value="UniProtKB-KW"/>
</dbReference>
<proteinExistence type="inferred from homology"/>
<evidence type="ECO:0000256" key="9">
    <source>
        <dbReference type="ARBA" id="ARBA00023002"/>
    </source>
</evidence>
<dbReference type="InterPro" id="IPR002403">
    <property type="entry name" value="Cyt_P450_E_grp-IV"/>
</dbReference>
<evidence type="ECO:0000256" key="4">
    <source>
        <dbReference type="ARBA" id="ARBA00010617"/>
    </source>
</evidence>
<dbReference type="EMBL" id="JADNRY010000035">
    <property type="protein sequence ID" value="KAF9071151.1"/>
    <property type="molecule type" value="Genomic_DNA"/>
</dbReference>
<dbReference type="Proteomes" id="UP000772434">
    <property type="component" value="Unassembled WGS sequence"/>
</dbReference>
<keyword evidence="9" id="KW-0560">Oxidoreductase</keyword>
<dbReference type="OrthoDB" id="1470350at2759"/>
<dbReference type="PANTHER" id="PTHR24305">
    <property type="entry name" value="CYTOCHROME P450"/>
    <property type="match status" value="1"/>
</dbReference>
<comment type="subcellular location">
    <subcellularLocation>
        <location evidence="2">Membrane</location>
    </subcellularLocation>
</comment>
<comment type="similarity">
    <text evidence="4">Belongs to the cytochrome P450 family.</text>
</comment>
<protein>
    <submittedName>
        <fullName evidence="14">Cytochrome P450</fullName>
    </submittedName>
</protein>
<evidence type="ECO:0000256" key="12">
    <source>
        <dbReference type="ARBA" id="ARBA00023136"/>
    </source>
</evidence>
<accession>A0A9P5PRY5</accession>
<evidence type="ECO:0000256" key="6">
    <source>
        <dbReference type="ARBA" id="ARBA00022692"/>
    </source>
</evidence>
<keyword evidence="8" id="KW-1133">Transmembrane helix</keyword>
<dbReference type="InterPro" id="IPR036396">
    <property type="entry name" value="Cyt_P450_sf"/>
</dbReference>
<dbReference type="PRINTS" id="PR00385">
    <property type="entry name" value="P450"/>
</dbReference>
<comment type="caution">
    <text evidence="14">The sequence shown here is derived from an EMBL/GenBank/DDBJ whole genome shotgun (WGS) entry which is preliminary data.</text>
</comment>
<evidence type="ECO:0000256" key="5">
    <source>
        <dbReference type="ARBA" id="ARBA00022617"/>
    </source>
</evidence>
<evidence type="ECO:0000256" key="10">
    <source>
        <dbReference type="ARBA" id="ARBA00023004"/>
    </source>
</evidence>
<keyword evidence="12" id="KW-0472">Membrane</keyword>
<dbReference type="GO" id="GO:0020037">
    <property type="term" value="F:heme binding"/>
    <property type="evidence" value="ECO:0007669"/>
    <property type="project" value="InterPro"/>
</dbReference>
<dbReference type="GO" id="GO:0016705">
    <property type="term" value="F:oxidoreductase activity, acting on paired donors, with incorporation or reduction of molecular oxygen"/>
    <property type="evidence" value="ECO:0007669"/>
    <property type="project" value="InterPro"/>
</dbReference>
<keyword evidence="7 13" id="KW-0479">Metal-binding</keyword>
<dbReference type="CDD" id="cd11069">
    <property type="entry name" value="CYP_FUM15-like"/>
    <property type="match status" value="1"/>
</dbReference>
<dbReference type="InterPro" id="IPR001128">
    <property type="entry name" value="Cyt_P450"/>
</dbReference>